<keyword evidence="2" id="KW-1185">Reference proteome</keyword>
<protein>
    <recommendedName>
        <fullName evidence="3">SGNH/GDSL hydrolase family protein</fullName>
    </recommendedName>
</protein>
<dbReference type="RefSeq" id="WP_036733948.1">
    <property type="nucleotide sequence ID" value="NZ_JRKP01000051.1"/>
</dbReference>
<dbReference type="GO" id="GO:0016788">
    <property type="term" value="F:hydrolase activity, acting on ester bonds"/>
    <property type="evidence" value="ECO:0007669"/>
    <property type="project" value="UniProtKB-ARBA"/>
</dbReference>
<proteinExistence type="predicted"/>
<evidence type="ECO:0000313" key="1">
    <source>
        <dbReference type="EMBL" id="SDX18553.1"/>
    </source>
</evidence>
<organism evidence="1 2">
    <name type="scientific">Paracoccus sanguinis</name>
    <dbReference type="NCBI Taxonomy" id="1545044"/>
    <lineage>
        <taxon>Bacteria</taxon>
        <taxon>Pseudomonadati</taxon>
        <taxon>Pseudomonadota</taxon>
        <taxon>Alphaproteobacteria</taxon>
        <taxon>Rhodobacterales</taxon>
        <taxon>Paracoccaceae</taxon>
        <taxon>Paracoccus</taxon>
    </lineage>
</organism>
<dbReference type="InterPro" id="IPR036514">
    <property type="entry name" value="SGNH_hydro_sf"/>
</dbReference>
<dbReference type="Gene3D" id="3.40.50.1110">
    <property type="entry name" value="SGNH hydrolase"/>
    <property type="match status" value="1"/>
</dbReference>
<dbReference type="EMBL" id="FNNA01000003">
    <property type="protein sequence ID" value="SDX18553.1"/>
    <property type="molecule type" value="Genomic_DNA"/>
</dbReference>
<accession>A0A1H2ZMF7</accession>
<sequence length="270" mass="30175">MDQMLREIASVLFVGHSLISPTLPTMMDDLLEAEVHYQIINGAPLESAWKDSRKAEGEDGRALLRKAPVDVLVLTERVPLDPTLRWHDPARYAGRWVDLAVKANPQTQTYLYETWHNIDSGTGREIPWDDKGHLPWRERLDLDLPVWEAIVDDVNRPRAGKAPPMRLIPAGQGMARLYDALADGKVPGATRIQDFFSDDIHPNDLGMYYVALIHYATITGQPAEGLPRRLTDAHGGTFQTPSPELAATLQRLADETVAAYRTHAETRGTD</sequence>
<name>A0A1H2ZMF7_9RHOB</name>
<evidence type="ECO:0008006" key="3">
    <source>
        <dbReference type="Google" id="ProtNLM"/>
    </source>
</evidence>
<gene>
    <name evidence="1" type="ORF">SAMN05444276_103144</name>
</gene>
<reference evidence="2" key="1">
    <citation type="submission" date="2016-10" db="EMBL/GenBank/DDBJ databases">
        <authorList>
            <person name="Varghese N."/>
            <person name="Submissions S."/>
        </authorList>
    </citation>
    <scope>NUCLEOTIDE SEQUENCE [LARGE SCALE GENOMIC DNA]</scope>
    <source>
        <strain evidence="2">DSM 29303</strain>
    </source>
</reference>
<dbReference type="STRING" id="1545044.SAMN05444276_103144"/>
<dbReference type="AlphaFoldDB" id="A0A1H2ZMF7"/>
<dbReference type="Proteomes" id="UP000182944">
    <property type="component" value="Unassembled WGS sequence"/>
</dbReference>
<evidence type="ECO:0000313" key="2">
    <source>
        <dbReference type="Proteomes" id="UP000182944"/>
    </source>
</evidence>
<dbReference type="OrthoDB" id="8883291at2"/>